<comment type="caution">
    <text evidence="9">The sequence shown here is derived from an EMBL/GenBank/DDBJ whole genome shotgun (WGS) entry which is preliminary data.</text>
</comment>
<feature type="compositionally biased region" description="Pro residues" evidence="7">
    <location>
        <begin position="767"/>
        <end position="781"/>
    </location>
</feature>
<feature type="compositionally biased region" description="Polar residues" evidence="7">
    <location>
        <begin position="641"/>
        <end position="665"/>
    </location>
</feature>
<evidence type="ECO:0000256" key="6">
    <source>
        <dbReference type="RuleBase" id="RU367087"/>
    </source>
</evidence>
<name>A0A8J5CDP8_CHIOP</name>
<protein>
    <recommendedName>
        <fullName evidence="6">RNA methyltransferase</fullName>
        <ecNumber evidence="6">2.1.1.-</ecNumber>
    </recommendedName>
</protein>
<reference evidence="9" key="1">
    <citation type="submission" date="2020-07" db="EMBL/GenBank/DDBJ databases">
        <title>The High-quality genome of the commercially important snow crab, Chionoecetes opilio.</title>
        <authorList>
            <person name="Jeong J.-H."/>
            <person name="Ryu S."/>
        </authorList>
    </citation>
    <scope>NUCLEOTIDE SEQUENCE</scope>
    <source>
        <strain evidence="9">MADBK_172401_WGS</strain>
        <tissue evidence="9">Digestive gland</tissue>
    </source>
</reference>
<evidence type="ECO:0000256" key="7">
    <source>
        <dbReference type="SAM" id="MobiDB-lite"/>
    </source>
</evidence>
<dbReference type="Proteomes" id="UP000770661">
    <property type="component" value="Unassembled WGS sequence"/>
</dbReference>
<evidence type="ECO:0000256" key="3">
    <source>
        <dbReference type="ARBA" id="ARBA00022679"/>
    </source>
</evidence>
<dbReference type="GO" id="GO:0040031">
    <property type="term" value="P:snRNA modification"/>
    <property type="evidence" value="ECO:0007669"/>
    <property type="project" value="TreeGrafter"/>
</dbReference>
<dbReference type="FunFam" id="3.40.50.150:FF:000083">
    <property type="entry name" value="7SK snRNA methylphosphate capping enzyme"/>
    <property type="match status" value="1"/>
</dbReference>
<evidence type="ECO:0000256" key="1">
    <source>
        <dbReference type="ARBA" id="ARBA00008361"/>
    </source>
</evidence>
<feature type="region of interest" description="Disordered" evidence="7">
    <location>
        <begin position="743"/>
        <end position="815"/>
    </location>
</feature>
<dbReference type="SUPFAM" id="SSF53335">
    <property type="entry name" value="S-adenosyl-L-methionine-dependent methyltransferases"/>
    <property type="match status" value="1"/>
</dbReference>
<evidence type="ECO:0000259" key="8">
    <source>
        <dbReference type="PROSITE" id="PS51515"/>
    </source>
</evidence>
<dbReference type="AlphaFoldDB" id="A0A8J5CDP8"/>
<accession>A0A8J5CDP8</accession>
<feature type="region of interest" description="Disordered" evidence="7">
    <location>
        <begin position="168"/>
        <end position="191"/>
    </location>
</feature>
<dbReference type="GO" id="GO:0032259">
    <property type="term" value="P:methylation"/>
    <property type="evidence" value="ECO:0007669"/>
    <property type="project" value="UniProtKB-KW"/>
</dbReference>
<dbReference type="Pfam" id="PF06859">
    <property type="entry name" value="Bin3"/>
    <property type="match status" value="1"/>
</dbReference>
<evidence type="ECO:0000256" key="2">
    <source>
        <dbReference type="ARBA" id="ARBA00022603"/>
    </source>
</evidence>
<dbReference type="PANTHER" id="PTHR12315">
    <property type="entry name" value="BICOID-INTERACTING PROTEIN RELATED"/>
    <property type="match status" value="1"/>
</dbReference>
<evidence type="ECO:0000313" key="9">
    <source>
        <dbReference type="EMBL" id="KAG0705551.1"/>
    </source>
</evidence>
<dbReference type="PANTHER" id="PTHR12315:SF0">
    <property type="entry name" value="7SK SNRNA METHYLPHOSPHATE CAPPING ENZYME"/>
    <property type="match status" value="1"/>
</dbReference>
<sequence>MSSELGVERPTSLALTEAQVVARRVHFSEVERPRLVTTSTRHSSQTTPSPRKARPDPDFKPKRKRSMSFSSPGEHRFGNKWRHKKLRVLPSKFLLGGSITDPLNLGSLDKEEMAQTPTETPTAVGGMSRRSSAVRVIIPPNINDPLNLDASSDNEDSHTDALRMQLRRRRRRKRKRRLSEPSEGSVVVLHEGDEVEGLEEVQVGLLSRSPGRPPQVTLKPLTINTDLVSPPATTEGRRESTGSQPVTPTGVKPGGGSGAMQRPPLKKQRHKSDNKIVSPVIPQPGGERKRHPSHSRHYAERPHLSQQNIQPPRSYNPKSELFQFGNYNKYYGYRNPDQTPDVRLEHLKKDWFEGREVLDIGCNIGHVALTVAREFNPKRVVGIDIDKKLVNIAQKNIKHYLRKGDAEEANFPKSMRLLYGPLRPPVQADGVRSFPHNIKFVHGNYVLESDELLETVRPEFDLVLCLSITKWIHLNWGDAGLKRFFRRIFHNLRPGGRLVLEPQAWPSYNKRRKLTKRIFDNYKSIRLFPDKFNDFLLHEVGFSTSEKLVTPHHTSRGFQRPIIIYTKAGGSSKASPVGESSTITTAASATRGDDDVFATEAGLSREAHGAGLKKGEKRRRNDKDEAEESPSVKQAQKHKNSCSPNLPQQPTNCEKTPFPSTSSPPLQKEVGHVCDSSVTDGLVIKVVEDKEASTPSTSTTTNTTTLPPSYISSNSTITTTPSTTGIITTTTVTTTVPTINTVTTVPNATTHSSVTSSPASQDKEDPLPVPPCIPSPKPSVPPDSNSSGKSVAVEVNKETCEARERSRDRDVAEKTPAFTTLSVPSLTHQCGQVPSLGQQAKRKIPGCDYEEEATKRVRLGNT</sequence>
<feature type="region of interest" description="Disordered" evidence="7">
    <location>
        <begin position="689"/>
        <end position="718"/>
    </location>
</feature>
<dbReference type="GO" id="GO:0008173">
    <property type="term" value="F:RNA methyltransferase activity"/>
    <property type="evidence" value="ECO:0007669"/>
    <property type="project" value="UniProtKB-UniRule"/>
</dbReference>
<dbReference type="GO" id="GO:0008171">
    <property type="term" value="F:O-methyltransferase activity"/>
    <property type="evidence" value="ECO:0007669"/>
    <property type="project" value="UniProtKB-UniRule"/>
</dbReference>
<evidence type="ECO:0000256" key="4">
    <source>
        <dbReference type="ARBA" id="ARBA00022691"/>
    </source>
</evidence>
<feature type="compositionally biased region" description="Polar residues" evidence="7">
    <location>
        <begin position="751"/>
        <end position="760"/>
    </location>
</feature>
<feature type="region of interest" description="Disordered" evidence="7">
    <location>
        <begin position="26"/>
        <end position="78"/>
    </location>
</feature>
<feature type="region of interest" description="Disordered" evidence="7">
    <location>
        <begin position="141"/>
        <end position="160"/>
    </location>
</feature>
<gene>
    <name evidence="9" type="primary">Mepce</name>
    <name evidence="9" type="ORF">GWK47_024461</name>
</gene>
<dbReference type="EC" id="2.1.1.-" evidence="6"/>
<comment type="similarity">
    <text evidence="1 6">Belongs to the methyltransferase superfamily.</text>
</comment>
<dbReference type="OrthoDB" id="10017101at2759"/>
<keyword evidence="10" id="KW-1185">Reference proteome</keyword>
<dbReference type="Pfam" id="PF13649">
    <property type="entry name" value="Methyltransf_25"/>
    <property type="match status" value="1"/>
</dbReference>
<feature type="compositionally biased region" description="Basic and acidic residues" evidence="7">
    <location>
        <begin position="795"/>
        <end position="813"/>
    </location>
</feature>
<dbReference type="InterPro" id="IPR024160">
    <property type="entry name" value="BIN3_SAM-bd_dom"/>
</dbReference>
<evidence type="ECO:0000256" key="5">
    <source>
        <dbReference type="PROSITE-ProRule" id="PRU00848"/>
    </source>
</evidence>
<feature type="domain" description="Bin3-type SAM" evidence="8">
    <location>
        <begin position="341"/>
        <end position="570"/>
    </location>
</feature>
<dbReference type="InterPro" id="IPR029063">
    <property type="entry name" value="SAM-dependent_MTases_sf"/>
</dbReference>
<dbReference type="EMBL" id="JACEEZ010025022">
    <property type="protein sequence ID" value="KAG0705551.1"/>
    <property type="molecule type" value="Genomic_DNA"/>
</dbReference>
<proteinExistence type="inferred from homology"/>
<keyword evidence="3 6" id="KW-0808">Transferase</keyword>
<organism evidence="9 10">
    <name type="scientific">Chionoecetes opilio</name>
    <name type="common">Atlantic snow crab</name>
    <name type="synonym">Cancer opilio</name>
    <dbReference type="NCBI Taxonomy" id="41210"/>
    <lineage>
        <taxon>Eukaryota</taxon>
        <taxon>Metazoa</taxon>
        <taxon>Ecdysozoa</taxon>
        <taxon>Arthropoda</taxon>
        <taxon>Crustacea</taxon>
        <taxon>Multicrustacea</taxon>
        <taxon>Malacostraca</taxon>
        <taxon>Eumalacostraca</taxon>
        <taxon>Eucarida</taxon>
        <taxon>Decapoda</taxon>
        <taxon>Pleocyemata</taxon>
        <taxon>Brachyura</taxon>
        <taxon>Eubrachyura</taxon>
        <taxon>Majoidea</taxon>
        <taxon>Majidae</taxon>
        <taxon>Chionoecetes</taxon>
    </lineage>
</organism>
<dbReference type="InterPro" id="IPR039772">
    <property type="entry name" value="Bin3-like"/>
</dbReference>
<dbReference type="InterPro" id="IPR041698">
    <property type="entry name" value="Methyltransf_25"/>
</dbReference>
<feature type="compositionally biased region" description="Basic residues" evidence="7">
    <location>
        <begin position="168"/>
        <end position="177"/>
    </location>
</feature>
<feature type="compositionally biased region" description="Low complexity" evidence="7">
    <location>
        <begin position="693"/>
        <end position="718"/>
    </location>
</feature>
<keyword evidence="4 5" id="KW-0949">S-adenosyl-L-methionine</keyword>
<keyword evidence="2 6" id="KW-0489">Methyltransferase</keyword>
<dbReference type="InterPro" id="IPR010675">
    <property type="entry name" value="Bin3_C"/>
</dbReference>
<evidence type="ECO:0000313" key="10">
    <source>
        <dbReference type="Proteomes" id="UP000770661"/>
    </source>
</evidence>
<dbReference type="PROSITE" id="PS51515">
    <property type="entry name" value="BIN3_SAM"/>
    <property type="match status" value="1"/>
</dbReference>
<feature type="region of interest" description="Disordered" evidence="7">
    <location>
        <begin position="600"/>
        <end position="671"/>
    </location>
</feature>
<feature type="compositionally biased region" description="Polar residues" evidence="7">
    <location>
        <begin position="304"/>
        <end position="317"/>
    </location>
</feature>
<dbReference type="GO" id="GO:0017069">
    <property type="term" value="F:snRNA binding"/>
    <property type="evidence" value="ECO:0007669"/>
    <property type="project" value="TreeGrafter"/>
</dbReference>
<feature type="compositionally biased region" description="Polar residues" evidence="7">
    <location>
        <begin position="36"/>
        <end position="49"/>
    </location>
</feature>
<dbReference type="Gene3D" id="3.40.50.150">
    <property type="entry name" value="Vaccinia Virus protein VP39"/>
    <property type="match status" value="1"/>
</dbReference>
<dbReference type="CDD" id="cd02440">
    <property type="entry name" value="AdoMet_MTases"/>
    <property type="match status" value="1"/>
</dbReference>
<feature type="region of interest" description="Disordered" evidence="7">
    <location>
        <begin position="205"/>
        <end position="318"/>
    </location>
</feature>